<dbReference type="PANTHER" id="PTHR22953">
    <property type="entry name" value="ACID PHOSPHATASE RELATED"/>
    <property type="match status" value="1"/>
</dbReference>
<dbReference type="EMBL" id="JAUZMY010000015">
    <property type="protein sequence ID" value="MEE2038818.1"/>
    <property type="molecule type" value="Genomic_DNA"/>
</dbReference>
<evidence type="ECO:0000256" key="2">
    <source>
        <dbReference type="SAM" id="MobiDB-lite"/>
    </source>
</evidence>
<dbReference type="PROSITE" id="PS51257">
    <property type="entry name" value="PROKAR_LIPOPROTEIN"/>
    <property type="match status" value="1"/>
</dbReference>
<evidence type="ECO:0000259" key="3">
    <source>
        <dbReference type="Pfam" id="PF00149"/>
    </source>
</evidence>
<evidence type="ECO:0000313" key="6">
    <source>
        <dbReference type="Proteomes" id="UP001356095"/>
    </source>
</evidence>
<reference evidence="5 6" key="1">
    <citation type="submission" date="2023-08" db="EMBL/GenBank/DDBJ databases">
        <authorList>
            <person name="Girao M."/>
            <person name="Carvalho M.F."/>
        </authorList>
    </citation>
    <scope>NUCLEOTIDE SEQUENCE [LARGE SCALE GENOMIC DNA]</scope>
    <source>
        <strain evidence="5 6">CT-R113</strain>
    </source>
</reference>
<name>A0ABU7K9A3_9ACTN</name>
<dbReference type="InterPro" id="IPR004843">
    <property type="entry name" value="Calcineurin-like_PHP"/>
</dbReference>
<feature type="region of interest" description="Disordered" evidence="2">
    <location>
        <begin position="33"/>
        <end position="103"/>
    </location>
</feature>
<dbReference type="PANTHER" id="PTHR22953:SF153">
    <property type="entry name" value="PURPLE ACID PHOSPHATASE"/>
    <property type="match status" value="1"/>
</dbReference>
<gene>
    <name evidence="5" type="ORF">Q8791_16465</name>
</gene>
<evidence type="ECO:0000313" key="5">
    <source>
        <dbReference type="EMBL" id="MEE2038818.1"/>
    </source>
</evidence>
<dbReference type="SUPFAM" id="SSF56300">
    <property type="entry name" value="Metallo-dependent phosphatases"/>
    <property type="match status" value="1"/>
</dbReference>
<dbReference type="EC" id="3.1.-.-" evidence="5"/>
<dbReference type="Gene3D" id="3.60.21.10">
    <property type="match status" value="1"/>
</dbReference>
<proteinExistence type="predicted"/>
<dbReference type="Proteomes" id="UP001356095">
    <property type="component" value="Unassembled WGS sequence"/>
</dbReference>
<sequence length="432" mass="46221">MPADPPRPAPARAPAALCGTLLVAGLCACTPQTTSERPVDRVLLSPTAEPDTSQTVTWHASGAEESFLEIGPDDGSEETVRVDGSPTGDEEPGSTFAATPTGLEPDTAYRYRIGASGAGDGSEEEIGNWRTFTTAAEGSEPFSFLYFGDIQNDITEDAAPVVRAGLEAAPDAELAVHSGDLIDDADSSSQWDEWFDALGQAAGSMNHVAAPGNHEYDDGLSRHWGPQFPGAGNGPDRGADLAGTAYHTDYQGVRFVVLNSNYREAAPEDPERWLNAQRDWLDRVLADNPHPWTVVTFHHPVFSSDPERDNEPLREAWLPVLEEHDVDLVLQGHDHSYARGILAEGEDGGSGAHTGPVYVVSVVGPKTYDAGEDNWADNGARVQVQREDTQTFQHVAVDGDTLEYLSRTADGATVDAFSIVKDGDGKRVTDGS</sequence>
<feature type="domain" description="Purple acid phosphatase N-terminal" evidence="4">
    <location>
        <begin position="40"/>
        <end position="134"/>
    </location>
</feature>
<keyword evidence="5" id="KW-0378">Hydrolase</keyword>
<evidence type="ECO:0000256" key="1">
    <source>
        <dbReference type="ARBA" id="ARBA00022729"/>
    </source>
</evidence>
<dbReference type="InterPro" id="IPR039331">
    <property type="entry name" value="PAPs-like"/>
</dbReference>
<evidence type="ECO:0000259" key="4">
    <source>
        <dbReference type="Pfam" id="PF16656"/>
    </source>
</evidence>
<dbReference type="Gene3D" id="2.60.40.380">
    <property type="entry name" value="Purple acid phosphatase-like, N-terminal"/>
    <property type="match status" value="1"/>
</dbReference>
<keyword evidence="6" id="KW-1185">Reference proteome</keyword>
<keyword evidence="1" id="KW-0732">Signal</keyword>
<organism evidence="5 6">
    <name type="scientific">Nocardiopsis codii</name>
    <dbReference type="NCBI Taxonomy" id="3065942"/>
    <lineage>
        <taxon>Bacteria</taxon>
        <taxon>Bacillati</taxon>
        <taxon>Actinomycetota</taxon>
        <taxon>Actinomycetes</taxon>
        <taxon>Streptosporangiales</taxon>
        <taxon>Nocardiopsidaceae</taxon>
        <taxon>Nocardiopsis</taxon>
    </lineage>
</organism>
<dbReference type="Pfam" id="PF00149">
    <property type="entry name" value="Metallophos"/>
    <property type="match status" value="1"/>
</dbReference>
<dbReference type="SUPFAM" id="SSF49363">
    <property type="entry name" value="Purple acid phosphatase, N-terminal domain"/>
    <property type="match status" value="1"/>
</dbReference>
<accession>A0ABU7K9A3</accession>
<comment type="caution">
    <text evidence="5">The sequence shown here is derived from an EMBL/GenBank/DDBJ whole genome shotgun (WGS) entry which is preliminary data.</text>
</comment>
<dbReference type="InterPro" id="IPR008963">
    <property type="entry name" value="Purple_acid_Pase-like_N"/>
</dbReference>
<dbReference type="Pfam" id="PF16656">
    <property type="entry name" value="Pur_ac_phosph_N"/>
    <property type="match status" value="1"/>
</dbReference>
<feature type="domain" description="Calcineurin-like phosphoesterase" evidence="3">
    <location>
        <begin position="143"/>
        <end position="337"/>
    </location>
</feature>
<dbReference type="GO" id="GO:0016787">
    <property type="term" value="F:hydrolase activity"/>
    <property type="evidence" value="ECO:0007669"/>
    <property type="project" value="UniProtKB-KW"/>
</dbReference>
<dbReference type="InterPro" id="IPR029052">
    <property type="entry name" value="Metallo-depent_PP-like"/>
</dbReference>
<protein>
    <submittedName>
        <fullName evidence="5">Metallophosphoesterase family protein</fullName>
        <ecNumber evidence="5">3.1.-.-</ecNumber>
    </submittedName>
</protein>
<dbReference type="RefSeq" id="WP_330092596.1">
    <property type="nucleotide sequence ID" value="NZ_JAUZMY010000015.1"/>
</dbReference>
<dbReference type="InterPro" id="IPR015914">
    <property type="entry name" value="PAPs_N"/>
</dbReference>